<accession>A0A1B1ALZ1</accession>
<dbReference type="EMBL" id="CP013244">
    <property type="protein sequence ID" value="ANP47573.1"/>
    <property type="molecule type" value="Genomic_DNA"/>
</dbReference>
<keyword evidence="2" id="KW-1185">Reference proteome</keyword>
<dbReference type="AlphaFoldDB" id="A0A1B1ALZ1"/>
<reference evidence="1 2" key="1">
    <citation type="submission" date="2015-11" db="EMBL/GenBank/DDBJ databases">
        <title>Whole-Genome Sequence of Candidatus Oderbacter manganicum from the National Park Lower Oder Valley, Germany.</title>
        <authorList>
            <person name="Braun B."/>
            <person name="Liere K."/>
            <person name="Szewzyk U."/>
        </authorList>
    </citation>
    <scope>NUCLEOTIDE SEQUENCE [LARGE SCALE GENOMIC DNA]</scope>
    <source>
        <strain evidence="1 2">OTSz_A_272</strain>
    </source>
</reference>
<proteinExistence type="predicted"/>
<protein>
    <submittedName>
        <fullName evidence="1">Uncharacterized protein</fullName>
    </submittedName>
</protein>
<dbReference type="KEGG" id="cbot:ATE48_17530"/>
<dbReference type="STRING" id="1759059.ATE48_17530"/>
<gene>
    <name evidence="1" type="ORF">ATE48_17530</name>
</gene>
<name>A0A1B1ALZ1_9PROT</name>
<dbReference type="Proteomes" id="UP000092498">
    <property type="component" value="Chromosome"/>
</dbReference>
<evidence type="ECO:0000313" key="1">
    <source>
        <dbReference type="EMBL" id="ANP47573.1"/>
    </source>
</evidence>
<dbReference type="RefSeq" id="WP_066773835.1">
    <property type="nucleotide sequence ID" value="NZ_CP013244.1"/>
</dbReference>
<dbReference type="OrthoDB" id="9946336at2"/>
<organism evidence="1 2">
    <name type="scientific">Candidatus Viadribacter manganicus</name>
    <dbReference type="NCBI Taxonomy" id="1759059"/>
    <lineage>
        <taxon>Bacteria</taxon>
        <taxon>Pseudomonadati</taxon>
        <taxon>Pseudomonadota</taxon>
        <taxon>Alphaproteobacteria</taxon>
        <taxon>Hyphomonadales</taxon>
        <taxon>Hyphomonadaceae</taxon>
        <taxon>Candidatus Viadribacter</taxon>
    </lineage>
</organism>
<sequence length="79" mass="8498">MDDDAFTSIDGKLFTRLHWGPLAPINVQLKDGRTLTGELLAVSRHGGVGNSGGAPSGEIWLIVAGDRTSVYYDQILDIQ</sequence>
<dbReference type="InParanoid" id="A0A1B1ALZ1"/>
<evidence type="ECO:0000313" key="2">
    <source>
        <dbReference type="Proteomes" id="UP000092498"/>
    </source>
</evidence>